<dbReference type="GO" id="GO:0004497">
    <property type="term" value="F:monooxygenase activity"/>
    <property type="evidence" value="ECO:0007669"/>
    <property type="project" value="InterPro"/>
</dbReference>
<dbReference type="PANTHER" id="PTHR24305">
    <property type="entry name" value="CYTOCHROME P450"/>
    <property type="match status" value="1"/>
</dbReference>
<dbReference type="AlphaFoldDB" id="A0AA38MQP6"/>
<dbReference type="GO" id="GO:0016705">
    <property type="term" value="F:oxidoreductase activity, acting on paired donors, with incorporation or reduction of molecular oxygen"/>
    <property type="evidence" value="ECO:0007669"/>
    <property type="project" value="InterPro"/>
</dbReference>
<dbReference type="InterPro" id="IPR002401">
    <property type="entry name" value="Cyt_P450_E_grp-I"/>
</dbReference>
<accession>A0AA38MQP6</accession>
<dbReference type="SUPFAM" id="SSF48264">
    <property type="entry name" value="Cytochrome P450"/>
    <property type="match status" value="1"/>
</dbReference>
<dbReference type="GO" id="GO:0020037">
    <property type="term" value="F:heme binding"/>
    <property type="evidence" value="ECO:0007669"/>
    <property type="project" value="InterPro"/>
</dbReference>
<evidence type="ECO:0000256" key="1">
    <source>
        <dbReference type="ARBA" id="ARBA00005179"/>
    </source>
</evidence>
<evidence type="ECO:0000256" key="3">
    <source>
        <dbReference type="SAM" id="Phobius"/>
    </source>
</evidence>
<dbReference type="Proteomes" id="UP001176059">
    <property type="component" value="Unassembled WGS sequence"/>
</dbReference>
<feature type="transmembrane region" description="Helical" evidence="3">
    <location>
        <begin position="6"/>
        <end position="24"/>
    </location>
</feature>
<gene>
    <name evidence="4" type="ORF">DFJ43DRAFT_893883</name>
</gene>
<keyword evidence="3" id="KW-0472">Membrane</keyword>
<dbReference type="InterPro" id="IPR001128">
    <property type="entry name" value="Cyt_P450"/>
</dbReference>
<sequence length="553" mass="62307">MFSVTIIHNIALAAFTLIIAFALLKGLYNIFFHPLSAIPGPWYAAVSDFWLTTHVVRLEQCKVVQSLFEEYGPVVRVGPNKVFFNDLNSTKSIYSVHKFDKSEYYKSLLTNNNDHAYAVCPLYACYLAQLPISMTTLEHAPHSMRRKGYAPHYVPANLAKFQPEMHEPMLELVNNVTKLGGKTSIECLTLFRNLMVDVLVSTSYGYRIHAVKKWATDNEDPLSTAISDFPKRGILRSVVPTWAWNFVCRIPIARWRQLCDSDKIMAEFVSERVYQARTEINSGKFDESSETTPLLHRLLKYRYSSTRQMMPDSDIISEAMGHMIAGSDTSSISLSYFLWELSRRPDIAAKLQAELDEAMPNPHVIPDISVLQSLPYLNAFIKEGSCLYVVHMLMILLTLCVGLRVYSAAPSPLERVVPESATKSSEGFDLMGFELPPGTVVATQAWSMHRNANIFPSPDTFSPERWLETDQSGSAERLIRMQQNMMPFGTGSRVCGGQNLAQIMLKIMVAAMARSFDVVAPAETNEKSMEIKDSFVIFPSAMECKLIFNPRSL</sequence>
<keyword evidence="2" id="KW-0479">Metal-binding</keyword>
<keyword evidence="2" id="KW-0408">Iron</keyword>
<keyword evidence="2" id="KW-0349">Heme</keyword>
<dbReference type="PRINTS" id="PR00385">
    <property type="entry name" value="P450"/>
</dbReference>
<evidence type="ECO:0000313" key="4">
    <source>
        <dbReference type="EMBL" id="KAJ3713497.1"/>
    </source>
</evidence>
<comment type="cofactor">
    <cofactor evidence="2">
        <name>heme</name>
        <dbReference type="ChEBI" id="CHEBI:30413"/>
    </cofactor>
</comment>
<organism evidence="4 5">
    <name type="scientific">Lentinula guzmanii</name>
    <dbReference type="NCBI Taxonomy" id="2804957"/>
    <lineage>
        <taxon>Eukaryota</taxon>
        <taxon>Fungi</taxon>
        <taxon>Dikarya</taxon>
        <taxon>Basidiomycota</taxon>
        <taxon>Agaricomycotina</taxon>
        <taxon>Agaricomycetes</taxon>
        <taxon>Agaricomycetidae</taxon>
        <taxon>Agaricales</taxon>
        <taxon>Marasmiineae</taxon>
        <taxon>Omphalotaceae</taxon>
        <taxon>Lentinula</taxon>
    </lineage>
</organism>
<evidence type="ECO:0000256" key="2">
    <source>
        <dbReference type="PIRSR" id="PIRSR602401-1"/>
    </source>
</evidence>
<keyword evidence="3" id="KW-0812">Transmembrane</keyword>
<dbReference type="EMBL" id="JANVFO010000098">
    <property type="protein sequence ID" value="KAJ3713497.1"/>
    <property type="molecule type" value="Genomic_DNA"/>
</dbReference>
<evidence type="ECO:0000313" key="5">
    <source>
        <dbReference type="Proteomes" id="UP001176059"/>
    </source>
</evidence>
<dbReference type="Pfam" id="PF00067">
    <property type="entry name" value="p450"/>
    <property type="match status" value="1"/>
</dbReference>
<dbReference type="PRINTS" id="PR00463">
    <property type="entry name" value="EP450I"/>
</dbReference>
<dbReference type="PANTHER" id="PTHR24305:SF218">
    <property type="entry name" value="P450, PUTATIVE (EUROFUNG)-RELATED"/>
    <property type="match status" value="1"/>
</dbReference>
<feature type="binding site" description="axial binding residue" evidence="2">
    <location>
        <position position="495"/>
    </location>
    <ligand>
        <name>heme</name>
        <dbReference type="ChEBI" id="CHEBI:30413"/>
    </ligand>
    <ligandPart>
        <name>Fe</name>
        <dbReference type="ChEBI" id="CHEBI:18248"/>
    </ligandPart>
</feature>
<dbReference type="InterPro" id="IPR036396">
    <property type="entry name" value="Cyt_P450_sf"/>
</dbReference>
<comment type="caution">
    <text evidence="4">The sequence shown here is derived from an EMBL/GenBank/DDBJ whole genome shotgun (WGS) entry which is preliminary data.</text>
</comment>
<dbReference type="InterPro" id="IPR050121">
    <property type="entry name" value="Cytochrome_P450_monoxygenase"/>
</dbReference>
<name>A0AA38MQP6_9AGAR</name>
<comment type="pathway">
    <text evidence="1">Secondary metabolite biosynthesis.</text>
</comment>
<protein>
    <submittedName>
        <fullName evidence="4">Cytochrome P450</fullName>
    </submittedName>
</protein>
<dbReference type="GO" id="GO:0005506">
    <property type="term" value="F:iron ion binding"/>
    <property type="evidence" value="ECO:0007669"/>
    <property type="project" value="InterPro"/>
</dbReference>
<reference evidence="4" key="1">
    <citation type="submission" date="2022-08" db="EMBL/GenBank/DDBJ databases">
        <authorList>
            <consortium name="DOE Joint Genome Institute"/>
            <person name="Min B."/>
            <person name="Sierra-Patev S."/>
            <person name="Naranjo-Ortiz M."/>
            <person name="Looney B."/>
            <person name="Konkel Z."/>
            <person name="Slot J.C."/>
            <person name="Sakamoto Y."/>
            <person name="Steenwyk J.L."/>
            <person name="Rokas A."/>
            <person name="Carro J."/>
            <person name="Camarero S."/>
            <person name="Ferreira P."/>
            <person name="Molpeceres G."/>
            <person name="Ruiz-duenas F.J."/>
            <person name="Serrano A."/>
            <person name="Henrissat B."/>
            <person name="Drula E."/>
            <person name="Hughes K.W."/>
            <person name="Mata J.L."/>
            <person name="Ishikawa N.K."/>
            <person name="Vargas-Isla R."/>
            <person name="Ushijima S."/>
            <person name="Smith C.A."/>
            <person name="Ahrendt S."/>
            <person name="Andreopoulos W."/>
            <person name="He G."/>
            <person name="LaButti K."/>
            <person name="Lipzen A."/>
            <person name="Ng V."/>
            <person name="Riley R."/>
            <person name="Sandor L."/>
            <person name="Barry K."/>
            <person name="Martinez A.T."/>
            <person name="Xiao Y."/>
            <person name="Gibbons J.G."/>
            <person name="Terashima K."/>
            <person name="Hibbett D.S."/>
            <person name="Grigoriev I.V."/>
        </authorList>
    </citation>
    <scope>NUCLEOTIDE SEQUENCE</scope>
    <source>
        <strain evidence="4">ET3784</strain>
    </source>
</reference>
<reference evidence="4" key="2">
    <citation type="journal article" date="2023" name="Proc. Natl. Acad. Sci. U.S.A.">
        <title>A global phylogenomic analysis of the shiitake genus Lentinula.</title>
        <authorList>
            <person name="Sierra-Patev S."/>
            <person name="Min B."/>
            <person name="Naranjo-Ortiz M."/>
            <person name="Looney B."/>
            <person name="Konkel Z."/>
            <person name="Slot J.C."/>
            <person name="Sakamoto Y."/>
            <person name="Steenwyk J.L."/>
            <person name="Rokas A."/>
            <person name="Carro J."/>
            <person name="Camarero S."/>
            <person name="Ferreira P."/>
            <person name="Molpeceres G."/>
            <person name="Ruiz-Duenas F.J."/>
            <person name="Serrano A."/>
            <person name="Henrissat B."/>
            <person name="Drula E."/>
            <person name="Hughes K.W."/>
            <person name="Mata J.L."/>
            <person name="Ishikawa N.K."/>
            <person name="Vargas-Isla R."/>
            <person name="Ushijima S."/>
            <person name="Smith C.A."/>
            <person name="Donoghue J."/>
            <person name="Ahrendt S."/>
            <person name="Andreopoulos W."/>
            <person name="He G."/>
            <person name="LaButti K."/>
            <person name="Lipzen A."/>
            <person name="Ng V."/>
            <person name="Riley R."/>
            <person name="Sandor L."/>
            <person name="Barry K."/>
            <person name="Martinez A.T."/>
            <person name="Xiao Y."/>
            <person name="Gibbons J.G."/>
            <person name="Terashima K."/>
            <person name="Grigoriev I.V."/>
            <person name="Hibbett D."/>
        </authorList>
    </citation>
    <scope>NUCLEOTIDE SEQUENCE</scope>
    <source>
        <strain evidence="4">ET3784</strain>
    </source>
</reference>
<proteinExistence type="predicted"/>
<dbReference type="Gene3D" id="1.10.630.10">
    <property type="entry name" value="Cytochrome P450"/>
    <property type="match status" value="1"/>
</dbReference>
<keyword evidence="3" id="KW-1133">Transmembrane helix</keyword>
<keyword evidence="5" id="KW-1185">Reference proteome</keyword>